<dbReference type="AlphaFoldDB" id="A0A1M6QIJ6"/>
<dbReference type="EMBL" id="LT670844">
    <property type="protein sequence ID" value="SHK19837.1"/>
    <property type="molecule type" value="Genomic_DNA"/>
</dbReference>
<protein>
    <submittedName>
        <fullName evidence="2">Uncharacterized protein</fullName>
    </submittedName>
</protein>
<evidence type="ECO:0000313" key="3">
    <source>
        <dbReference type="Proteomes" id="UP000189935"/>
    </source>
</evidence>
<proteinExistence type="predicted"/>
<feature type="region of interest" description="Disordered" evidence="1">
    <location>
        <begin position="48"/>
        <end position="117"/>
    </location>
</feature>
<feature type="region of interest" description="Disordered" evidence="1">
    <location>
        <begin position="145"/>
        <end position="211"/>
    </location>
</feature>
<accession>A0A1M6QIJ6</accession>
<evidence type="ECO:0000256" key="1">
    <source>
        <dbReference type="SAM" id="MobiDB-lite"/>
    </source>
</evidence>
<evidence type="ECO:0000313" key="2">
    <source>
        <dbReference type="EMBL" id="SHK19837.1"/>
    </source>
</evidence>
<gene>
    <name evidence="2" type="ORF">SAMN05444159_2679</name>
</gene>
<feature type="compositionally biased region" description="Basic and acidic residues" evidence="1">
    <location>
        <begin position="99"/>
        <end position="108"/>
    </location>
</feature>
<feature type="compositionally biased region" description="Basic residues" evidence="1">
    <location>
        <begin position="57"/>
        <end position="73"/>
    </location>
</feature>
<name>A0A1M6QIJ6_9BRAD</name>
<organism evidence="2 3">
    <name type="scientific">Bradyrhizobium lablabi</name>
    <dbReference type="NCBI Taxonomy" id="722472"/>
    <lineage>
        <taxon>Bacteria</taxon>
        <taxon>Pseudomonadati</taxon>
        <taxon>Pseudomonadota</taxon>
        <taxon>Alphaproteobacteria</taxon>
        <taxon>Hyphomicrobiales</taxon>
        <taxon>Nitrobacteraceae</taxon>
        <taxon>Bradyrhizobium</taxon>
    </lineage>
</organism>
<sequence length="211" mass="23192">MPGCSGGPVVTNARVYYTTRAAAGASAPGIPHALTGRMILSNLGRFASRDREDVSSRRRPIRPSLRRARHSLSCHRPPPGRRNAPPDDRLRRTIQYSRDASDERRGRGVLDAPPSRGMTPGCGEALTYWLAMTTSSCLKVESSHARTRLTSPACGGGRRSKRGGWGKVYPLEQRVLRRHPHPNPPPQPGEGAHCRCGDTLQPYHPQPLRKT</sequence>
<dbReference type="Proteomes" id="UP000189935">
    <property type="component" value="Chromosome I"/>
</dbReference>
<reference evidence="2 3" key="1">
    <citation type="submission" date="2016-11" db="EMBL/GenBank/DDBJ databases">
        <authorList>
            <person name="Jaros S."/>
            <person name="Januszkiewicz K."/>
            <person name="Wedrychowicz H."/>
        </authorList>
    </citation>
    <scope>NUCLEOTIDE SEQUENCE [LARGE SCALE GENOMIC DNA]</scope>
    <source>
        <strain evidence="2 3">GAS499</strain>
    </source>
</reference>